<comment type="similarity">
    <text evidence="4">Belongs to the class I-like SAM-binding methyltransferase superfamily. Cation-dependent O-methyltransferase family.</text>
</comment>
<dbReference type="CDD" id="cd02440">
    <property type="entry name" value="AdoMet_MTases"/>
    <property type="match status" value="1"/>
</dbReference>
<protein>
    <recommendedName>
        <fullName evidence="4">tRNA 5-hydroxyuridine methyltransferase</fullName>
        <ecNumber evidence="4">2.1.1.-</ecNumber>
    </recommendedName>
    <alternativeName>
        <fullName evidence="4">ho5U methyltransferase</fullName>
    </alternativeName>
</protein>
<feature type="binding site" evidence="4">
    <location>
        <position position="45"/>
    </location>
    <ligand>
        <name>S-adenosyl-L-methionine</name>
        <dbReference type="ChEBI" id="CHEBI:59789"/>
    </ligand>
</feature>
<keyword evidence="6" id="KW-1185">Reference proteome</keyword>
<accession>A0ABW1UR70</accession>
<dbReference type="InterPro" id="IPR002935">
    <property type="entry name" value="SAM_O-MeTrfase"/>
</dbReference>
<evidence type="ECO:0000256" key="1">
    <source>
        <dbReference type="ARBA" id="ARBA00022603"/>
    </source>
</evidence>
<comment type="caution">
    <text evidence="5">The sequence shown here is derived from an EMBL/GenBank/DDBJ whole genome shotgun (WGS) entry which is preliminary data.</text>
</comment>
<dbReference type="Pfam" id="PF01596">
    <property type="entry name" value="Methyltransf_3"/>
    <property type="match status" value="1"/>
</dbReference>
<keyword evidence="2 4" id="KW-0808">Transferase</keyword>
<gene>
    <name evidence="4" type="primary">trmR</name>
    <name evidence="5" type="ORF">ACFQHW_11485</name>
</gene>
<feature type="binding site" evidence="4">
    <location>
        <position position="93"/>
    </location>
    <ligand>
        <name>S-adenosyl-L-methionine</name>
        <dbReference type="ChEBI" id="CHEBI:59789"/>
    </ligand>
</feature>
<evidence type="ECO:0000256" key="2">
    <source>
        <dbReference type="ARBA" id="ARBA00022679"/>
    </source>
</evidence>
<evidence type="ECO:0000313" key="6">
    <source>
        <dbReference type="Proteomes" id="UP001596310"/>
    </source>
</evidence>
<dbReference type="EC" id="2.1.1.-" evidence="4"/>
<evidence type="ECO:0000313" key="5">
    <source>
        <dbReference type="EMBL" id="MFC6316188.1"/>
    </source>
</evidence>
<dbReference type="InterPro" id="IPR043675">
    <property type="entry name" value="TrmR_methyltr"/>
</dbReference>
<dbReference type="RefSeq" id="WP_125597035.1">
    <property type="nucleotide sequence ID" value="NZ_JBHSSM010000024.1"/>
</dbReference>
<comment type="subunit">
    <text evidence="4">Homodimer.</text>
</comment>
<proteinExistence type="inferred from homology"/>
<keyword evidence="4" id="KW-0819">tRNA processing</keyword>
<dbReference type="PROSITE" id="PS51682">
    <property type="entry name" value="SAM_OMT_I"/>
    <property type="match status" value="1"/>
</dbReference>
<dbReference type="PANTHER" id="PTHR10509:SF14">
    <property type="entry name" value="CAFFEOYL-COA O-METHYLTRANSFERASE 3-RELATED"/>
    <property type="match status" value="1"/>
</dbReference>
<evidence type="ECO:0000256" key="3">
    <source>
        <dbReference type="ARBA" id="ARBA00022691"/>
    </source>
</evidence>
<dbReference type="PANTHER" id="PTHR10509">
    <property type="entry name" value="O-METHYLTRANSFERASE-RELATED"/>
    <property type="match status" value="1"/>
</dbReference>
<keyword evidence="1 4" id="KW-0489">Methyltransferase</keyword>
<dbReference type="Gene3D" id="3.40.50.150">
    <property type="entry name" value="Vaccinia Virus protein VP39"/>
    <property type="match status" value="1"/>
</dbReference>
<sequence length="232" mass="26259">MRNEMMDQPVIATDVLKFMRMQPLPLSPQLERIEQEATTRRIPIVPRETAVYLYQLVQQRQPQRILEVGTAIGFSAALFVEASQRRAQVTTIDRFPNFYEQAQANWATLGYQREIELLIGDAAEVLPTLTGPYQLIFLDAAKAQYIKFLPEALRLLAPTGTLLIDDVLQGGSVFAADSTIRHRNKGIHRNLNRLFDSVYQDPRLLVSMLPLGDGLLQITWRDSIEAATSQHA</sequence>
<comment type="catalytic activity">
    <reaction evidence="4">
        <text>5-hydroxyuridine(34) in tRNA + S-adenosyl-L-methionine = 5-methoxyuridine(34) in tRNA + S-adenosyl-L-homocysteine + H(+)</text>
        <dbReference type="Rhea" id="RHEA:60524"/>
        <dbReference type="Rhea" id="RHEA-COMP:13381"/>
        <dbReference type="Rhea" id="RHEA-COMP:15591"/>
        <dbReference type="ChEBI" id="CHEBI:15378"/>
        <dbReference type="ChEBI" id="CHEBI:57856"/>
        <dbReference type="ChEBI" id="CHEBI:59789"/>
        <dbReference type="ChEBI" id="CHEBI:136877"/>
        <dbReference type="ChEBI" id="CHEBI:143860"/>
    </reaction>
</comment>
<dbReference type="InterPro" id="IPR050362">
    <property type="entry name" value="Cation-dep_OMT"/>
</dbReference>
<dbReference type="InterPro" id="IPR029063">
    <property type="entry name" value="SAM-dependent_MTases_sf"/>
</dbReference>
<dbReference type="GO" id="GO:0008168">
    <property type="term" value="F:methyltransferase activity"/>
    <property type="evidence" value="ECO:0007669"/>
    <property type="project" value="UniProtKB-KW"/>
</dbReference>
<dbReference type="EMBL" id="JBHSSM010000024">
    <property type="protein sequence ID" value="MFC6316188.1"/>
    <property type="molecule type" value="Genomic_DNA"/>
</dbReference>
<dbReference type="SUPFAM" id="SSF53335">
    <property type="entry name" value="S-adenosyl-L-methionine-dependent methyltransferases"/>
    <property type="match status" value="1"/>
</dbReference>
<reference evidence="6" key="1">
    <citation type="journal article" date="2019" name="Int. J. Syst. Evol. Microbiol.">
        <title>The Global Catalogue of Microorganisms (GCM) 10K type strain sequencing project: providing services to taxonomists for standard genome sequencing and annotation.</title>
        <authorList>
            <consortium name="The Broad Institute Genomics Platform"/>
            <consortium name="The Broad Institute Genome Sequencing Center for Infectious Disease"/>
            <person name="Wu L."/>
            <person name="Ma J."/>
        </authorList>
    </citation>
    <scope>NUCLEOTIDE SEQUENCE [LARGE SCALE GENOMIC DNA]</scope>
    <source>
        <strain evidence="6">CCM 8897</strain>
    </source>
</reference>
<dbReference type="Proteomes" id="UP001596310">
    <property type="component" value="Unassembled WGS sequence"/>
</dbReference>
<comment type="caution">
    <text evidence="4">Lacks conserved residue(s) required for the propagation of feature annotation.</text>
</comment>
<keyword evidence="3 4" id="KW-0949">S-adenosyl-L-methionine</keyword>
<dbReference type="GO" id="GO:0032259">
    <property type="term" value="P:methylation"/>
    <property type="evidence" value="ECO:0007669"/>
    <property type="project" value="UniProtKB-KW"/>
</dbReference>
<name>A0ABW1UR70_9LACO</name>
<dbReference type="HAMAP" id="MF_02217">
    <property type="entry name" value="TrmR_methyltr"/>
    <property type="match status" value="1"/>
</dbReference>
<feature type="binding site" evidence="4">
    <location>
        <position position="75"/>
    </location>
    <ligand>
        <name>S-adenosyl-L-methionine</name>
        <dbReference type="ChEBI" id="CHEBI:59789"/>
    </ligand>
</feature>
<feature type="binding site" evidence="4">
    <location>
        <begin position="121"/>
        <end position="122"/>
    </location>
    <ligand>
        <name>S-adenosyl-L-methionine</name>
        <dbReference type="ChEBI" id="CHEBI:59789"/>
    </ligand>
</feature>
<feature type="binding site" evidence="4">
    <location>
        <position position="139"/>
    </location>
    <ligand>
        <name>S-adenosyl-L-methionine</name>
        <dbReference type="ChEBI" id="CHEBI:59789"/>
    </ligand>
</feature>
<evidence type="ECO:0000256" key="4">
    <source>
        <dbReference type="HAMAP-Rule" id="MF_02217"/>
    </source>
</evidence>
<comment type="function">
    <text evidence="4">Catalyzes the methylation of 5-hydroxyuridine (ho5U) to form 5-methoxyuridine (mo5U) at position 34 in tRNAs.</text>
</comment>
<organism evidence="5 6">
    <name type="scientific">Lapidilactobacillus achengensis</name>
    <dbReference type="NCBI Taxonomy" id="2486000"/>
    <lineage>
        <taxon>Bacteria</taxon>
        <taxon>Bacillati</taxon>
        <taxon>Bacillota</taxon>
        <taxon>Bacilli</taxon>
        <taxon>Lactobacillales</taxon>
        <taxon>Lactobacillaceae</taxon>
        <taxon>Lapidilactobacillus</taxon>
    </lineage>
</organism>